<gene>
    <name evidence="1" type="ORF">PG986_008962</name>
</gene>
<protein>
    <recommendedName>
        <fullName evidence="3">F-box domain-containing protein</fullName>
    </recommendedName>
</protein>
<dbReference type="Gene3D" id="3.80.10.10">
    <property type="entry name" value="Ribonuclease Inhibitor"/>
    <property type="match status" value="1"/>
</dbReference>
<reference evidence="1 2" key="1">
    <citation type="submission" date="2023-01" db="EMBL/GenBank/DDBJ databases">
        <title>Analysis of 21 Apiospora genomes using comparative genomics revels a genus with tremendous synthesis potential of carbohydrate active enzymes and secondary metabolites.</title>
        <authorList>
            <person name="Sorensen T."/>
        </authorList>
    </citation>
    <scope>NUCLEOTIDE SEQUENCE [LARGE SCALE GENOMIC DNA]</scope>
    <source>
        <strain evidence="1 2">CBS 24483</strain>
    </source>
</reference>
<accession>A0ABR1Q6A5</accession>
<organism evidence="1 2">
    <name type="scientific">Apiospora aurea</name>
    <dbReference type="NCBI Taxonomy" id="335848"/>
    <lineage>
        <taxon>Eukaryota</taxon>
        <taxon>Fungi</taxon>
        <taxon>Dikarya</taxon>
        <taxon>Ascomycota</taxon>
        <taxon>Pezizomycotina</taxon>
        <taxon>Sordariomycetes</taxon>
        <taxon>Xylariomycetidae</taxon>
        <taxon>Amphisphaeriales</taxon>
        <taxon>Apiosporaceae</taxon>
        <taxon>Apiospora</taxon>
    </lineage>
</organism>
<evidence type="ECO:0008006" key="3">
    <source>
        <dbReference type="Google" id="ProtNLM"/>
    </source>
</evidence>
<name>A0ABR1Q6A5_9PEZI</name>
<dbReference type="RefSeq" id="XP_066697582.1">
    <property type="nucleotide sequence ID" value="XM_066845184.1"/>
</dbReference>
<dbReference type="GeneID" id="92078246"/>
<evidence type="ECO:0000313" key="2">
    <source>
        <dbReference type="Proteomes" id="UP001391051"/>
    </source>
</evidence>
<evidence type="ECO:0000313" key="1">
    <source>
        <dbReference type="EMBL" id="KAK7948076.1"/>
    </source>
</evidence>
<dbReference type="SUPFAM" id="SSF52047">
    <property type="entry name" value="RNI-like"/>
    <property type="match status" value="1"/>
</dbReference>
<sequence>MPDLPLEVWNNIASNFQLQPLDLGDYAPNSTFLATQACLRNICLTSHTLAAAAQPWLYRSIILYPDPESPSKGPKSFVQLLRTLATSPSLRLHIRHFACALKLWPTERDGCQDERKLVLQEWQAVRDVFEALPPAEKRLFVQAALLEPSSQVPAPQIWPYAGHLKTGVVVGGIKGWNSDSQAPQKLLAILLCFTPRLHTLLLQVTPLADSPMRSFSDLLQYFLTQSSGDQSPVLPLLSTIRLQPDRFSTVRDPWTGVRVCQDFLEQLPSLRRLDLWKSWHTRNTDQQPDPKWASNLEGINIALKASLGDIACFVEQATALRTLRVDCMALPLAFSNQRPPRDLNKALLQRAGTLERLRLTGMAGAFRGASLWCLPHLTHVEHLEIEYQQLRPRGIAEEVRVPDMLPPNLRSLKLLFLQAGDFDTFMLMFPLDLGFARGQKRLKRLEKIHLKVFSAAGKNDPRQRADIDVRVVATLEQDCVCTYTLNGHERDPANIQPWPLDGIW</sequence>
<comment type="caution">
    <text evidence="1">The sequence shown here is derived from an EMBL/GenBank/DDBJ whole genome shotgun (WGS) entry which is preliminary data.</text>
</comment>
<keyword evidence="2" id="KW-1185">Reference proteome</keyword>
<dbReference type="Proteomes" id="UP001391051">
    <property type="component" value="Unassembled WGS sequence"/>
</dbReference>
<dbReference type="EMBL" id="JAQQWE010000006">
    <property type="protein sequence ID" value="KAK7948076.1"/>
    <property type="molecule type" value="Genomic_DNA"/>
</dbReference>
<dbReference type="InterPro" id="IPR032675">
    <property type="entry name" value="LRR_dom_sf"/>
</dbReference>
<proteinExistence type="predicted"/>